<proteinExistence type="predicted"/>
<comment type="caution">
    <text evidence="2">The sequence shown here is derived from an EMBL/GenBank/DDBJ whole genome shotgun (WGS) entry which is preliminary data.</text>
</comment>
<evidence type="ECO:0000256" key="1">
    <source>
        <dbReference type="SAM" id="MobiDB-lite"/>
    </source>
</evidence>
<evidence type="ECO:0000313" key="2">
    <source>
        <dbReference type="EMBL" id="KAK8584293.1"/>
    </source>
</evidence>
<feature type="region of interest" description="Disordered" evidence="1">
    <location>
        <begin position="159"/>
        <end position="182"/>
    </location>
</feature>
<keyword evidence="3" id="KW-1185">Reference proteome</keyword>
<protein>
    <recommendedName>
        <fullName evidence="4">RNase H type-1 domain-containing protein</fullName>
    </recommendedName>
</protein>
<dbReference type="Proteomes" id="UP001472677">
    <property type="component" value="Unassembled WGS sequence"/>
</dbReference>
<name>A0ABR2FQH6_9ROSI</name>
<evidence type="ECO:0000313" key="3">
    <source>
        <dbReference type="Proteomes" id="UP001472677"/>
    </source>
</evidence>
<gene>
    <name evidence="2" type="ORF">V6N12_068538</name>
</gene>
<sequence>MLMFCGEDATCLNFASLGCTLRSLSWIELARFVINVRLVGKAGGCDGYVRTADGTIIALFFGPLHNSGWDYAELVAMKIAVDVLIEAGWAVDLFRSGSSIDGGKVAGLLAGDGLVLILITSSGGRVICLFLLSVSNPTTCVMDVFIPEEFFIRRRKEKRSNMVPAEPSRELGKEKKSQLPPL</sequence>
<organism evidence="2 3">
    <name type="scientific">Hibiscus sabdariffa</name>
    <name type="common">roselle</name>
    <dbReference type="NCBI Taxonomy" id="183260"/>
    <lineage>
        <taxon>Eukaryota</taxon>
        <taxon>Viridiplantae</taxon>
        <taxon>Streptophyta</taxon>
        <taxon>Embryophyta</taxon>
        <taxon>Tracheophyta</taxon>
        <taxon>Spermatophyta</taxon>
        <taxon>Magnoliopsida</taxon>
        <taxon>eudicotyledons</taxon>
        <taxon>Gunneridae</taxon>
        <taxon>Pentapetalae</taxon>
        <taxon>rosids</taxon>
        <taxon>malvids</taxon>
        <taxon>Malvales</taxon>
        <taxon>Malvaceae</taxon>
        <taxon>Malvoideae</taxon>
        <taxon>Hibiscus</taxon>
    </lineage>
</organism>
<dbReference type="EMBL" id="JBBPBM010000005">
    <property type="protein sequence ID" value="KAK8584293.1"/>
    <property type="molecule type" value="Genomic_DNA"/>
</dbReference>
<feature type="compositionally biased region" description="Basic and acidic residues" evidence="1">
    <location>
        <begin position="167"/>
        <end position="182"/>
    </location>
</feature>
<accession>A0ABR2FQH6</accession>
<reference evidence="2 3" key="1">
    <citation type="journal article" date="2024" name="G3 (Bethesda)">
        <title>Genome assembly of Hibiscus sabdariffa L. provides insights into metabolisms of medicinal natural products.</title>
        <authorList>
            <person name="Kim T."/>
        </authorList>
    </citation>
    <scope>NUCLEOTIDE SEQUENCE [LARGE SCALE GENOMIC DNA]</scope>
    <source>
        <strain evidence="2">TK-2024</strain>
        <tissue evidence="2">Old leaves</tissue>
    </source>
</reference>
<evidence type="ECO:0008006" key="4">
    <source>
        <dbReference type="Google" id="ProtNLM"/>
    </source>
</evidence>